<sequence length="78" mass="8767">MVLSNVGSSNVEFSGEVIKFAQEGASYWKDLSNNGVMPNRNLETSWLKIFYGVSEGRNLTMPETQEFSHPGKQRRNGI</sequence>
<name>A0A8X6N9N7_NEPPI</name>
<protein>
    <submittedName>
        <fullName evidence="1">Uncharacterized protein</fullName>
    </submittedName>
</protein>
<keyword evidence="2" id="KW-1185">Reference proteome</keyword>
<dbReference type="EMBL" id="BMAW01102023">
    <property type="protein sequence ID" value="GFT02314.1"/>
    <property type="molecule type" value="Genomic_DNA"/>
</dbReference>
<evidence type="ECO:0000313" key="1">
    <source>
        <dbReference type="EMBL" id="GFT02314.1"/>
    </source>
</evidence>
<gene>
    <name evidence="1" type="ORF">NPIL_108061</name>
</gene>
<proteinExistence type="predicted"/>
<comment type="caution">
    <text evidence="1">The sequence shown here is derived from an EMBL/GenBank/DDBJ whole genome shotgun (WGS) entry which is preliminary data.</text>
</comment>
<reference evidence="1" key="1">
    <citation type="submission" date="2020-08" db="EMBL/GenBank/DDBJ databases">
        <title>Multicomponent nature underlies the extraordinary mechanical properties of spider dragline silk.</title>
        <authorList>
            <person name="Kono N."/>
            <person name="Nakamura H."/>
            <person name="Mori M."/>
            <person name="Yoshida Y."/>
            <person name="Ohtoshi R."/>
            <person name="Malay A.D."/>
            <person name="Moran D.A.P."/>
            <person name="Tomita M."/>
            <person name="Numata K."/>
            <person name="Arakawa K."/>
        </authorList>
    </citation>
    <scope>NUCLEOTIDE SEQUENCE</scope>
</reference>
<dbReference type="Proteomes" id="UP000887013">
    <property type="component" value="Unassembled WGS sequence"/>
</dbReference>
<organism evidence="1 2">
    <name type="scientific">Nephila pilipes</name>
    <name type="common">Giant wood spider</name>
    <name type="synonym">Nephila maculata</name>
    <dbReference type="NCBI Taxonomy" id="299642"/>
    <lineage>
        <taxon>Eukaryota</taxon>
        <taxon>Metazoa</taxon>
        <taxon>Ecdysozoa</taxon>
        <taxon>Arthropoda</taxon>
        <taxon>Chelicerata</taxon>
        <taxon>Arachnida</taxon>
        <taxon>Araneae</taxon>
        <taxon>Araneomorphae</taxon>
        <taxon>Entelegynae</taxon>
        <taxon>Araneoidea</taxon>
        <taxon>Nephilidae</taxon>
        <taxon>Nephila</taxon>
    </lineage>
</organism>
<dbReference type="AlphaFoldDB" id="A0A8X6N9N7"/>
<evidence type="ECO:0000313" key="2">
    <source>
        <dbReference type="Proteomes" id="UP000887013"/>
    </source>
</evidence>
<accession>A0A8X6N9N7</accession>